<name>A0A173YP83_9FIRM</name>
<proteinExistence type="predicted"/>
<dbReference type="PANTHER" id="PTHR30268">
    <property type="entry name" value="L-RHAMNOSE ISOMERASE"/>
    <property type="match status" value="1"/>
</dbReference>
<dbReference type="EC" id="5.3.1.5" evidence="5"/>
<dbReference type="PANTHER" id="PTHR30268:SF0">
    <property type="entry name" value="L-RHAMNOSE ISOMERASE"/>
    <property type="match status" value="1"/>
</dbReference>
<dbReference type="EMBL" id="CYZU01000001">
    <property type="protein sequence ID" value="CUN65674.1"/>
    <property type="molecule type" value="Genomic_DNA"/>
</dbReference>
<dbReference type="Proteomes" id="UP000095544">
    <property type="component" value="Unassembled WGS sequence"/>
</dbReference>
<keyword evidence="1" id="KW-0479">Metal-binding</keyword>
<protein>
    <submittedName>
        <fullName evidence="5">Xylose isomerase</fullName>
        <ecNumber evidence="5">5.3.1.5</ecNumber>
    </submittedName>
</protein>
<dbReference type="InterPro" id="IPR050337">
    <property type="entry name" value="L-rhamnose_isomerase"/>
</dbReference>
<evidence type="ECO:0000259" key="4">
    <source>
        <dbReference type="Pfam" id="PF01261"/>
    </source>
</evidence>
<dbReference type="GO" id="GO:0019301">
    <property type="term" value="P:rhamnose catabolic process"/>
    <property type="evidence" value="ECO:0007669"/>
    <property type="project" value="TreeGrafter"/>
</dbReference>
<accession>A0A173YP83</accession>
<dbReference type="AlphaFoldDB" id="A0A173YP83"/>
<evidence type="ECO:0000256" key="2">
    <source>
        <dbReference type="ARBA" id="ARBA00023211"/>
    </source>
</evidence>
<keyword evidence="3 5" id="KW-0413">Isomerase</keyword>
<reference evidence="5 6" key="1">
    <citation type="submission" date="2015-09" db="EMBL/GenBank/DDBJ databases">
        <authorList>
            <consortium name="Pathogen Informatics"/>
        </authorList>
    </citation>
    <scope>NUCLEOTIDE SEQUENCE [LARGE SCALE GENOMIC DNA]</scope>
    <source>
        <strain evidence="5 6">2789STDY5834876</strain>
    </source>
</reference>
<dbReference type="OrthoDB" id="5174871at2"/>
<dbReference type="RefSeq" id="WP_055150007.1">
    <property type="nucleotide sequence ID" value="NZ_CYZU01000001.1"/>
</dbReference>
<evidence type="ECO:0000313" key="5">
    <source>
        <dbReference type="EMBL" id="CUN65674.1"/>
    </source>
</evidence>
<dbReference type="STRING" id="39482.ERS852491_00171"/>
<dbReference type="InterPro" id="IPR036237">
    <property type="entry name" value="Xyl_isomerase-like_sf"/>
</dbReference>
<feature type="domain" description="Xylose isomerase-like TIM barrel" evidence="4">
    <location>
        <begin position="97"/>
        <end position="270"/>
    </location>
</feature>
<dbReference type="GO" id="GO:0046872">
    <property type="term" value="F:metal ion binding"/>
    <property type="evidence" value="ECO:0007669"/>
    <property type="project" value="UniProtKB-KW"/>
</dbReference>
<dbReference type="GO" id="GO:0019324">
    <property type="term" value="P:L-lyxose metabolic process"/>
    <property type="evidence" value="ECO:0007669"/>
    <property type="project" value="TreeGrafter"/>
</dbReference>
<sequence length="410" mass="46553">MKRYEKRYEILKEELGEKGFDLEKIKNLLKAQVIELPSWAVGNSGTRYGTFKDKGAAVTIWDKIDDCAEIQRCLGITPVMASHVCWDKTEDGRFGPVREYAEEKGMKIGTVHPNTFSGQEFRYGSMCSPLDWVREQTKEHFKDCVRMAREMGSRTIGMWVADGTNYPGQDNLRERKHRLYEGLKVLYDAMDPDMTLLLEYKPFEPFYYTTDVQDWGTSYLMCSKLGPQAKTLVDLGHHLPGTNIEHIISTLLDEGKLGGFHFNNHRYADDDLILGTVNPLEIFLIFKEIIDAGMEGVDNQIAYMLDQSHNIENSLEGIIYSVMNIQTAYAKALLIDRKALKAAQAENDVVRCNQIIMEAFETDVEPLLSVVRMELGLTDTNPLRNHRESGYHINAAETREEGILTLGGGC</sequence>
<dbReference type="Gene3D" id="3.20.20.150">
    <property type="entry name" value="Divalent-metal-dependent TIM barrel enzymes"/>
    <property type="match status" value="1"/>
</dbReference>
<dbReference type="InterPro" id="IPR013022">
    <property type="entry name" value="Xyl_isomerase-like_TIM-brl"/>
</dbReference>
<dbReference type="SUPFAM" id="SSF51658">
    <property type="entry name" value="Xylose isomerase-like"/>
    <property type="match status" value="1"/>
</dbReference>
<evidence type="ECO:0000313" key="6">
    <source>
        <dbReference type="Proteomes" id="UP000095544"/>
    </source>
</evidence>
<dbReference type="Pfam" id="PF01261">
    <property type="entry name" value="AP_endonuc_2"/>
    <property type="match status" value="1"/>
</dbReference>
<evidence type="ECO:0000256" key="1">
    <source>
        <dbReference type="ARBA" id="ARBA00022723"/>
    </source>
</evidence>
<gene>
    <name evidence="5" type="primary">xylA_1</name>
    <name evidence="5" type="ORF">ERS852491_00171</name>
</gene>
<dbReference type="GO" id="GO:0008740">
    <property type="term" value="F:L-rhamnose isomerase activity"/>
    <property type="evidence" value="ECO:0007669"/>
    <property type="project" value="TreeGrafter"/>
</dbReference>
<dbReference type="GO" id="GO:0009045">
    <property type="term" value="F:xylose isomerase activity"/>
    <property type="evidence" value="ECO:0007669"/>
    <property type="project" value="UniProtKB-EC"/>
</dbReference>
<evidence type="ECO:0000256" key="3">
    <source>
        <dbReference type="ARBA" id="ARBA00023235"/>
    </source>
</evidence>
<keyword evidence="2" id="KW-0464">Manganese</keyword>
<organism evidence="5 6">
    <name type="scientific">Faecalicatena contorta</name>
    <dbReference type="NCBI Taxonomy" id="39482"/>
    <lineage>
        <taxon>Bacteria</taxon>
        <taxon>Bacillati</taxon>
        <taxon>Bacillota</taxon>
        <taxon>Clostridia</taxon>
        <taxon>Lachnospirales</taxon>
        <taxon>Lachnospiraceae</taxon>
        <taxon>Faecalicatena</taxon>
    </lineage>
</organism>